<evidence type="ECO:0000256" key="2">
    <source>
        <dbReference type="ARBA" id="ARBA00010742"/>
    </source>
</evidence>
<dbReference type="RefSeq" id="WP_009517295.1">
    <property type="nucleotide sequence ID" value="NZ_CCAE010000003.1"/>
</dbReference>
<dbReference type="Proteomes" id="UP000028878">
    <property type="component" value="Unassembled WGS sequence"/>
</dbReference>
<dbReference type="GO" id="GO:0042597">
    <property type="term" value="C:periplasmic space"/>
    <property type="evidence" value="ECO:0007669"/>
    <property type="project" value="UniProtKB-SubCell"/>
</dbReference>
<evidence type="ECO:0000313" key="5">
    <source>
        <dbReference type="EMBL" id="CDN86354.1"/>
    </source>
</evidence>
<reference evidence="6" key="1">
    <citation type="submission" date="2014-02" db="EMBL/GenBank/DDBJ databases">
        <authorList>
            <person name="Gan H."/>
        </authorList>
    </citation>
    <scope>NUCLEOTIDE SEQUENCE [LARGE SCALE GENOMIC DNA]</scope>
    <source>
        <strain evidence="6">S1</strain>
    </source>
</reference>
<dbReference type="AlphaFoldDB" id="A0A1L1PC16"/>
<dbReference type="Gene3D" id="3.40.190.10">
    <property type="entry name" value="Periplasmic binding protein-like II"/>
    <property type="match status" value="2"/>
</dbReference>
<name>A0A1L1PC16_HYDIT</name>
<dbReference type="InterPro" id="IPR015168">
    <property type="entry name" value="SsuA/THI5"/>
</dbReference>
<dbReference type="EMBL" id="CCAE010000003">
    <property type="protein sequence ID" value="CDN86354.1"/>
    <property type="molecule type" value="Genomic_DNA"/>
</dbReference>
<evidence type="ECO:0000256" key="1">
    <source>
        <dbReference type="ARBA" id="ARBA00004418"/>
    </source>
</evidence>
<dbReference type="PANTHER" id="PTHR30024:SF47">
    <property type="entry name" value="TAURINE-BINDING PERIPLASMIC PROTEIN"/>
    <property type="match status" value="1"/>
</dbReference>
<gene>
    <name evidence="5" type="ORF">BN948_00755</name>
</gene>
<reference evidence="6" key="2">
    <citation type="submission" date="2014-11" db="EMBL/GenBank/DDBJ databases">
        <title>Draft genome sequence of Hydrogenophaga intermedia S1.</title>
        <authorList>
            <person name="Gan H.M."/>
            <person name="Chew T.H."/>
            <person name="Stolz A."/>
        </authorList>
    </citation>
    <scope>NUCLEOTIDE SEQUENCE [LARGE SCALE GENOMIC DNA]</scope>
    <source>
        <strain evidence="6">S1</strain>
    </source>
</reference>
<dbReference type="PROSITE" id="PS51318">
    <property type="entry name" value="TAT"/>
    <property type="match status" value="1"/>
</dbReference>
<evidence type="ECO:0000259" key="4">
    <source>
        <dbReference type="Pfam" id="PF09084"/>
    </source>
</evidence>
<dbReference type="InterPro" id="IPR006311">
    <property type="entry name" value="TAT_signal"/>
</dbReference>
<sequence>MSLSRRTLLHGVGATVASLGLPHAALSAAPIVFGYTGVTDFASVFVAASEGFFRRRKLEVELRLIPLNPTIPAALQSGSLHIGGPTASVFLQAVNGGLDLVVVSGGAVTAKEITHAGLVARAGSGIHNAADCVGKKIGVPGLDAFLHITFRAWLTQHGVDHRRVQFVEAAFPLHADLLRGGSIDAVLTGEPVIGRIIDHNVGYVASYYLTFMPDNRPTVLHAAHRQWVQQNPEAMRAFREAVHEGAHFARQPQHDARVRAAMGQFLKIPPEVLARMPIVRPSASIDREQLAYWVDMMQEQKMLKTAPDIDRLIAK</sequence>
<dbReference type="SUPFAM" id="SSF53850">
    <property type="entry name" value="Periplasmic binding protein-like II"/>
    <property type="match status" value="1"/>
</dbReference>
<comment type="similarity">
    <text evidence="2">Belongs to the bacterial solute-binding protein SsuA/TauA family.</text>
</comment>
<organism evidence="5 6">
    <name type="scientific">Hydrogenophaga intermedia</name>
    <dbReference type="NCBI Taxonomy" id="65786"/>
    <lineage>
        <taxon>Bacteria</taxon>
        <taxon>Pseudomonadati</taxon>
        <taxon>Pseudomonadota</taxon>
        <taxon>Betaproteobacteria</taxon>
        <taxon>Burkholderiales</taxon>
        <taxon>Comamonadaceae</taxon>
        <taxon>Hydrogenophaga</taxon>
    </lineage>
</organism>
<evidence type="ECO:0000256" key="3">
    <source>
        <dbReference type="ARBA" id="ARBA00022729"/>
    </source>
</evidence>
<dbReference type="PANTHER" id="PTHR30024">
    <property type="entry name" value="ALIPHATIC SULFONATES-BINDING PROTEIN-RELATED"/>
    <property type="match status" value="1"/>
</dbReference>
<proteinExistence type="inferred from homology"/>
<feature type="domain" description="SsuA/THI5-like" evidence="4">
    <location>
        <begin position="39"/>
        <end position="251"/>
    </location>
</feature>
<comment type="subcellular location">
    <subcellularLocation>
        <location evidence="1">Periplasm</location>
    </subcellularLocation>
</comment>
<dbReference type="Pfam" id="PF09084">
    <property type="entry name" value="NMT1"/>
    <property type="match status" value="1"/>
</dbReference>
<keyword evidence="6" id="KW-1185">Reference proteome</keyword>
<protein>
    <submittedName>
        <fullName evidence="5">NMT1/THI5 like domain-containing protein</fullName>
    </submittedName>
</protein>
<keyword evidence="3" id="KW-0732">Signal</keyword>
<evidence type="ECO:0000313" key="6">
    <source>
        <dbReference type="Proteomes" id="UP000028878"/>
    </source>
</evidence>
<accession>A0A1L1PC16</accession>